<dbReference type="GO" id="GO:0061630">
    <property type="term" value="F:ubiquitin protein ligase activity"/>
    <property type="evidence" value="ECO:0007669"/>
    <property type="project" value="UniProtKB-EC"/>
</dbReference>
<organism evidence="19 20">
    <name type="scientific">Taxus chinensis</name>
    <name type="common">Chinese yew</name>
    <name type="synonym">Taxus wallichiana var. chinensis</name>
    <dbReference type="NCBI Taxonomy" id="29808"/>
    <lineage>
        <taxon>Eukaryota</taxon>
        <taxon>Viridiplantae</taxon>
        <taxon>Streptophyta</taxon>
        <taxon>Embryophyta</taxon>
        <taxon>Tracheophyta</taxon>
        <taxon>Spermatophyta</taxon>
        <taxon>Pinopsida</taxon>
        <taxon>Pinidae</taxon>
        <taxon>Conifers II</taxon>
        <taxon>Cupressales</taxon>
        <taxon>Taxaceae</taxon>
        <taxon>Taxus</taxon>
    </lineage>
</organism>
<evidence type="ECO:0000256" key="4">
    <source>
        <dbReference type="ARBA" id="ARBA00012483"/>
    </source>
</evidence>
<sequence>MNPPAWPLIPLPNEYPYRPPPTHQPDPNFSPLIIALIGILASAFLLVSYYTVISKYCTKWEAFRPRRQGDRETDPFPVTEESWPVMNNGIEESVIRSIPVFKYKAGDGFVDDTECAVCLSEFQEDETLRLLPKCTHAFHVPCIDMWLTSHSNCPLCRANIVNTAVPPIQETVSEEHSDSTVDSPSQEASESEAVTESSEEESGKEMVLEAPPSLLAISHIRAQSDLVIKHGRNDSISQSGKLLFSEMQHHEAMKRSYSVDSSQKLRVSIPDLIAIHLAMEGGKLKGLPSGSEAGVGVLSSFDLEDGKSRTFCN</sequence>
<feature type="domain" description="RING-type" evidence="18">
    <location>
        <begin position="115"/>
        <end position="157"/>
    </location>
</feature>
<dbReference type="Pfam" id="PF13639">
    <property type="entry name" value="zf-RING_2"/>
    <property type="match status" value="1"/>
</dbReference>
<evidence type="ECO:0000259" key="18">
    <source>
        <dbReference type="PROSITE" id="PS50089"/>
    </source>
</evidence>
<evidence type="ECO:0000256" key="8">
    <source>
        <dbReference type="ARBA" id="ARBA00022729"/>
    </source>
</evidence>
<dbReference type="GO" id="GO:0016567">
    <property type="term" value="P:protein ubiquitination"/>
    <property type="evidence" value="ECO:0007669"/>
    <property type="project" value="InterPro"/>
</dbReference>
<dbReference type="CDD" id="cd16461">
    <property type="entry name" value="RING-H2_EL5-like"/>
    <property type="match status" value="1"/>
</dbReference>
<evidence type="ECO:0000256" key="16">
    <source>
        <dbReference type="SAM" id="MobiDB-lite"/>
    </source>
</evidence>
<evidence type="ECO:0000256" key="14">
    <source>
        <dbReference type="ARBA" id="ARBA00024209"/>
    </source>
</evidence>
<comment type="similarity">
    <text evidence="14">Belongs to the RING-type zinc finger family. ATL subfamily.</text>
</comment>
<dbReference type="AlphaFoldDB" id="A0AA38LJG2"/>
<dbReference type="FunFam" id="3.30.40.10:FF:000285">
    <property type="entry name" value="RING-H2 finger protein ATL43"/>
    <property type="match status" value="1"/>
</dbReference>
<dbReference type="GO" id="GO:0016020">
    <property type="term" value="C:membrane"/>
    <property type="evidence" value="ECO:0007669"/>
    <property type="project" value="UniProtKB-SubCell"/>
</dbReference>
<dbReference type="Gene3D" id="3.30.40.10">
    <property type="entry name" value="Zinc/RING finger domain, C3HC4 (zinc finger)"/>
    <property type="match status" value="1"/>
</dbReference>
<evidence type="ECO:0000313" key="20">
    <source>
        <dbReference type="Proteomes" id="UP000824469"/>
    </source>
</evidence>
<keyword evidence="6 17" id="KW-0812">Transmembrane</keyword>
<keyword evidence="12 17" id="KW-1133">Transmembrane helix</keyword>
<evidence type="ECO:0000256" key="7">
    <source>
        <dbReference type="ARBA" id="ARBA00022723"/>
    </source>
</evidence>
<evidence type="ECO:0000256" key="3">
    <source>
        <dbReference type="ARBA" id="ARBA00004906"/>
    </source>
</evidence>
<evidence type="ECO:0000256" key="10">
    <source>
        <dbReference type="ARBA" id="ARBA00022786"/>
    </source>
</evidence>
<dbReference type="GO" id="GO:0008270">
    <property type="term" value="F:zinc ion binding"/>
    <property type="evidence" value="ECO:0007669"/>
    <property type="project" value="UniProtKB-KW"/>
</dbReference>
<keyword evidence="13 17" id="KW-0472">Membrane</keyword>
<keyword evidence="10" id="KW-0833">Ubl conjugation pathway</keyword>
<accession>A0AA38LJG2</accession>
<dbReference type="PROSITE" id="PS50089">
    <property type="entry name" value="ZF_RING_2"/>
    <property type="match status" value="1"/>
</dbReference>
<comment type="catalytic activity">
    <reaction evidence="1">
        <text>S-ubiquitinyl-[E2 ubiquitin-conjugating enzyme]-L-cysteine + [acceptor protein]-L-lysine = [E2 ubiquitin-conjugating enzyme]-L-cysteine + N(6)-ubiquitinyl-[acceptor protein]-L-lysine.</text>
        <dbReference type="EC" id="2.3.2.27"/>
    </reaction>
</comment>
<evidence type="ECO:0000256" key="1">
    <source>
        <dbReference type="ARBA" id="ARBA00000900"/>
    </source>
</evidence>
<keyword evidence="5" id="KW-0808">Transferase</keyword>
<keyword evidence="8" id="KW-0732">Signal</keyword>
<keyword evidence="9 15" id="KW-0863">Zinc-finger</keyword>
<evidence type="ECO:0000256" key="6">
    <source>
        <dbReference type="ARBA" id="ARBA00022692"/>
    </source>
</evidence>
<evidence type="ECO:0000256" key="5">
    <source>
        <dbReference type="ARBA" id="ARBA00022679"/>
    </source>
</evidence>
<evidence type="ECO:0000256" key="11">
    <source>
        <dbReference type="ARBA" id="ARBA00022833"/>
    </source>
</evidence>
<comment type="caution">
    <text evidence="19">The sequence shown here is derived from an EMBL/GenBank/DDBJ whole genome shotgun (WGS) entry which is preliminary data.</text>
</comment>
<dbReference type="OMA" id="DHENNDP"/>
<dbReference type="EC" id="2.3.2.27" evidence="4"/>
<dbReference type="Proteomes" id="UP000824469">
    <property type="component" value="Unassembled WGS sequence"/>
</dbReference>
<keyword evidence="11" id="KW-0862">Zinc</keyword>
<reference evidence="19 20" key="1">
    <citation type="journal article" date="2021" name="Nat. Plants">
        <title>The Taxus genome provides insights into paclitaxel biosynthesis.</title>
        <authorList>
            <person name="Xiong X."/>
            <person name="Gou J."/>
            <person name="Liao Q."/>
            <person name="Li Y."/>
            <person name="Zhou Q."/>
            <person name="Bi G."/>
            <person name="Li C."/>
            <person name="Du R."/>
            <person name="Wang X."/>
            <person name="Sun T."/>
            <person name="Guo L."/>
            <person name="Liang H."/>
            <person name="Lu P."/>
            <person name="Wu Y."/>
            <person name="Zhang Z."/>
            <person name="Ro D.K."/>
            <person name="Shang Y."/>
            <person name="Huang S."/>
            <person name="Yan J."/>
        </authorList>
    </citation>
    <scope>NUCLEOTIDE SEQUENCE [LARGE SCALE GENOMIC DNA]</scope>
    <source>
        <strain evidence="19">Ta-2019</strain>
    </source>
</reference>
<dbReference type="EMBL" id="JAHRHJ020000002">
    <property type="protein sequence ID" value="KAH9326016.1"/>
    <property type="molecule type" value="Genomic_DNA"/>
</dbReference>
<evidence type="ECO:0000313" key="19">
    <source>
        <dbReference type="EMBL" id="KAH9326016.1"/>
    </source>
</evidence>
<evidence type="ECO:0000256" key="17">
    <source>
        <dbReference type="SAM" id="Phobius"/>
    </source>
</evidence>
<dbReference type="PANTHER" id="PTHR46913">
    <property type="entry name" value="RING-H2 FINGER PROTEIN ATL16"/>
    <property type="match status" value="1"/>
</dbReference>
<name>A0AA38LJG2_TAXCH</name>
<feature type="compositionally biased region" description="Low complexity" evidence="16">
    <location>
        <begin position="185"/>
        <end position="196"/>
    </location>
</feature>
<feature type="region of interest" description="Disordered" evidence="16">
    <location>
        <begin position="171"/>
        <end position="204"/>
    </location>
</feature>
<dbReference type="InterPro" id="IPR013083">
    <property type="entry name" value="Znf_RING/FYVE/PHD"/>
</dbReference>
<dbReference type="PANTHER" id="PTHR46913:SF22">
    <property type="entry name" value="RING-TYPE E3 UBIQUITIN TRANSFERASE"/>
    <property type="match status" value="1"/>
</dbReference>
<evidence type="ECO:0000256" key="2">
    <source>
        <dbReference type="ARBA" id="ARBA00004167"/>
    </source>
</evidence>
<feature type="transmembrane region" description="Helical" evidence="17">
    <location>
        <begin position="29"/>
        <end position="52"/>
    </location>
</feature>
<evidence type="ECO:0000256" key="12">
    <source>
        <dbReference type="ARBA" id="ARBA00022989"/>
    </source>
</evidence>
<dbReference type="SUPFAM" id="SSF57850">
    <property type="entry name" value="RING/U-box"/>
    <property type="match status" value="1"/>
</dbReference>
<comment type="pathway">
    <text evidence="3">Protein modification; protein ubiquitination.</text>
</comment>
<evidence type="ECO:0000256" key="13">
    <source>
        <dbReference type="ARBA" id="ARBA00023136"/>
    </source>
</evidence>
<dbReference type="SMART" id="SM00184">
    <property type="entry name" value="RING"/>
    <property type="match status" value="1"/>
</dbReference>
<keyword evidence="20" id="KW-1185">Reference proteome</keyword>
<comment type="subcellular location">
    <subcellularLocation>
        <location evidence="2">Membrane</location>
        <topology evidence="2">Single-pass membrane protein</topology>
    </subcellularLocation>
</comment>
<dbReference type="InterPro" id="IPR044600">
    <property type="entry name" value="ATL1/ATL16-like"/>
</dbReference>
<proteinExistence type="inferred from homology"/>
<dbReference type="InterPro" id="IPR001841">
    <property type="entry name" value="Znf_RING"/>
</dbReference>
<feature type="non-terminal residue" evidence="19">
    <location>
        <position position="313"/>
    </location>
</feature>
<evidence type="ECO:0000256" key="15">
    <source>
        <dbReference type="PROSITE-ProRule" id="PRU00175"/>
    </source>
</evidence>
<evidence type="ECO:0000256" key="9">
    <source>
        <dbReference type="ARBA" id="ARBA00022771"/>
    </source>
</evidence>
<keyword evidence="7" id="KW-0479">Metal-binding</keyword>
<gene>
    <name evidence="19" type="ORF">KI387_006194</name>
</gene>
<protein>
    <recommendedName>
        <fullName evidence="4">RING-type E3 ubiquitin transferase</fullName>
        <ecNumber evidence="4">2.3.2.27</ecNumber>
    </recommendedName>
</protein>